<name>A0A9P6H8P8_9AGAM</name>
<comment type="caution">
    <text evidence="1">The sequence shown here is derived from an EMBL/GenBank/DDBJ whole genome shotgun (WGS) entry which is preliminary data.</text>
</comment>
<dbReference type="OrthoDB" id="3070253at2759"/>
<organism evidence="1 2">
    <name type="scientific">Thelephora terrestris</name>
    <dbReference type="NCBI Taxonomy" id="56493"/>
    <lineage>
        <taxon>Eukaryota</taxon>
        <taxon>Fungi</taxon>
        <taxon>Dikarya</taxon>
        <taxon>Basidiomycota</taxon>
        <taxon>Agaricomycotina</taxon>
        <taxon>Agaricomycetes</taxon>
        <taxon>Thelephorales</taxon>
        <taxon>Thelephoraceae</taxon>
        <taxon>Thelephora</taxon>
    </lineage>
</organism>
<dbReference type="EMBL" id="WIUZ02000013">
    <property type="protein sequence ID" value="KAF9781844.1"/>
    <property type="molecule type" value="Genomic_DNA"/>
</dbReference>
<evidence type="ECO:0000313" key="1">
    <source>
        <dbReference type="EMBL" id="KAF9781844.1"/>
    </source>
</evidence>
<evidence type="ECO:0000313" key="2">
    <source>
        <dbReference type="Proteomes" id="UP000736335"/>
    </source>
</evidence>
<proteinExistence type="predicted"/>
<gene>
    <name evidence="1" type="ORF">BJ322DRAFT_248520</name>
</gene>
<reference evidence="1" key="1">
    <citation type="journal article" date="2020" name="Nat. Commun.">
        <title>Large-scale genome sequencing of mycorrhizal fungi provides insights into the early evolution of symbiotic traits.</title>
        <authorList>
            <person name="Miyauchi S."/>
            <person name="Kiss E."/>
            <person name="Kuo A."/>
            <person name="Drula E."/>
            <person name="Kohler A."/>
            <person name="Sanchez-Garcia M."/>
            <person name="Morin E."/>
            <person name="Andreopoulos B."/>
            <person name="Barry K.W."/>
            <person name="Bonito G."/>
            <person name="Buee M."/>
            <person name="Carver A."/>
            <person name="Chen C."/>
            <person name="Cichocki N."/>
            <person name="Clum A."/>
            <person name="Culley D."/>
            <person name="Crous P.W."/>
            <person name="Fauchery L."/>
            <person name="Girlanda M."/>
            <person name="Hayes R.D."/>
            <person name="Keri Z."/>
            <person name="LaButti K."/>
            <person name="Lipzen A."/>
            <person name="Lombard V."/>
            <person name="Magnuson J."/>
            <person name="Maillard F."/>
            <person name="Murat C."/>
            <person name="Nolan M."/>
            <person name="Ohm R.A."/>
            <person name="Pangilinan J."/>
            <person name="Pereira M.F."/>
            <person name="Perotto S."/>
            <person name="Peter M."/>
            <person name="Pfister S."/>
            <person name="Riley R."/>
            <person name="Sitrit Y."/>
            <person name="Stielow J.B."/>
            <person name="Szollosi G."/>
            <person name="Zifcakova L."/>
            <person name="Stursova M."/>
            <person name="Spatafora J.W."/>
            <person name="Tedersoo L."/>
            <person name="Vaario L.M."/>
            <person name="Yamada A."/>
            <person name="Yan M."/>
            <person name="Wang P."/>
            <person name="Xu J."/>
            <person name="Bruns T."/>
            <person name="Baldrian P."/>
            <person name="Vilgalys R."/>
            <person name="Dunand C."/>
            <person name="Henrissat B."/>
            <person name="Grigoriev I.V."/>
            <person name="Hibbett D."/>
            <person name="Nagy L.G."/>
            <person name="Martin F.M."/>
        </authorList>
    </citation>
    <scope>NUCLEOTIDE SEQUENCE</scope>
    <source>
        <strain evidence="1">UH-Tt-Lm1</strain>
    </source>
</reference>
<protein>
    <recommendedName>
        <fullName evidence="3">F-box domain-containing protein</fullName>
    </recommendedName>
</protein>
<evidence type="ECO:0008006" key="3">
    <source>
        <dbReference type="Google" id="ProtNLM"/>
    </source>
</evidence>
<dbReference type="Proteomes" id="UP000736335">
    <property type="component" value="Unassembled WGS sequence"/>
</dbReference>
<dbReference type="AlphaFoldDB" id="A0A9P6H8P8"/>
<keyword evidence="2" id="KW-1185">Reference proteome</keyword>
<accession>A0A9P6H8P8</accession>
<sequence>MVGFSLRPVRALGQRIRLFAERPAPTGHQPVDLNLICSTVHGGCMGLPQELVDRIVDTLHDDLPALKACALTCRAMFASARRLVHQTLCLTPRNNESVLTREERKKLRRLTQGYQDVQLRFLAHMGERGLLQYARKVYIDAPGPGYIHNAGAFTPDTLLPHMHHFQSLARVHAITIELCESDVWARHHKSCFAHFYPTLTSLTLRRPLGDDGLVLQLVLQFPNLENLSLEWLGGNDDGVRRTPLAPAAPTIVDQPSIPRGHLRLVNFDHFWEPMDFVFRLGNKLKFRSVELDGSSWNHGQDVLNACADTIQDLAILSGSGGAHLLSPGKGGCLTNFLLVGYQQLDLTRIKGLRRLAIRPVLRSYPSTASQFLPILTITSTVFCELVLALGTNRHVIVWTLWRPCTEIDRFLYERFAKHGHFRLVVKAGNISVLGAFRRHATEVFPLLASRGYIHFEVCHLIDKAWD</sequence>
<reference evidence="1" key="2">
    <citation type="submission" date="2020-11" db="EMBL/GenBank/DDBJ databases">
        <authorList>
            <consortium name="DOE Joint Genome Institute"/>
            <person name="Kuo A."/>
            <person name="Miyauchi S."/>
            <person name="Kiss E."/>
            <person name="Drula E."/>
            <person name="Kohler A."/>
            <person name="Sanchez-Garcia M."/>
            <person name="Andreopoulos B."/>
            <person name="Barry K.W."/>
            <person name="Bonito G."/>
            <person name="Buee M."/>
            <person name="Carver A."/>
            <person name="Chen C."/>
            <person name="Cichocki N."/>
            <person name="Clum A."/>
            <person name="Culley D."/>
            <person name="Crous P.W."/>
            <person name="Fauchery L."/>
            <person name="Girlanda M."/>
            <person name="Hayes R."/>
            <person name="Keri Z."/>
            <person name="Labutti K."/>
            <person name="Lipzen A."/>
            <person name="Lombard V."/>
            <person name="Magnuson J."/>
            <person name="Maillard F."/>
            <person name="Morin E."/>
            <person name="Murat C."/>
            <person name="Nolan M."/>
            <person name="Ohm R."/>
            <person name="Pangilinan J."/>
            <person name="Pereira M."/>
            <person name="Perotto S."/>
            <person name="Peter M."/>
            <person name="Riley R."/>
            <person name="Sitrit Y."/>
            <person name="Stielow B."/>
            <person name="Szollosi G."/>
            <person name="Zifcakova L."/>
            <person name="Stursova M."/>
            <person name="Spatafora J.W."/>
            <person name="Tedersoo L."/>
            <person name="Vaario L.-M."/>
            <person name="Yamada A."/>
            <person name="Yan M."/>
            <person name="Wang P."/>
            <person name="Xu J."/>
            <person name="Bruns T."/>
            <person name="Baldrian P."/>
            <person name="Vilgalys R."/>
            <person name="Henrissat B."/>
            <person name="Grigoriev I.V."/>
            <person name="Hibbett D."/>
            <person name="Nagy L.G."/>
            <person name="Martin F.M."/>
        </authorList>
    </citation>
    <scope>NUCLEOTIDE SEQUENCE</scope>
    <source>
        <strain evidence="1">UH-Tt-Lm1</strain>
    </source>
</reference>